<dbReference type="InterPro" id="IPR027417">
    <property type="entry name" value="P-loop_NTPase"/>
</dbReference>
<evidence type="ECO:0000313" key="2">
    <source>
        <dbReference type="Proteomes" id="UP001165561"/>
    </source>
</evidence>
<sequence>LVGRPELIFLDEPSAGLDPQARLGVWELLREQRRSGTSMVLTTHLMDEAETLADHVVVVDQGTVVAEGAPARLTGGTRVRAMLAARAEGEAPRVAAA</sequence>
<reference evidence="1" key="1">
    <citation type="submission" date="2023-02" db="EMBL/GenBank/DDBJ databases">
        <title>Georgenia sp.10Sc9-8, isolated from a soil sample collected from the Taklamakan desert.</title>
        <authorList>
            <person name="Liu S."/>
        </authorList>
    </citation>
    <scope>NUCLEOTIDE SEQUENCE</scope>
    <source>
        <strain evidence="1">10Sc9-8</strain>
    </source>
</reference>
<keyword evidence="1" id="KW-0547">Nucleotide-binding</keyword>
<accession>A0ABT5TUG2</accession>
<dbReference type="Proteomes" id="UP001165561">
    <property type="component" value="Unassembled WGS sequence"/>
</dbReference>
<organism evidence="1 2">
    <name type="scientific">Georgenia halotolerans</name>
    <dbReference type="NCBI Taxonomy" id="3028317"/>
    <lineage>
        <taxon>Bacteria</taxon>
        <taxon>Bacillati</taxon>
        <taxon>Actinomycetota</taxon>
        <taxon>Actinomycetes</taxon>
        <taxon>Micrococcales</taxon>
        <taxon>Bogoriellaceae</taxon>
        <taxon>Georgenia</taxon>
    </lineage>
</organism>
<proteinExistence type="predicted"/>
<feature type="non-terminal residue" evidence="1">
    <location>
        <position position="97"/>
    </location>
</feature>
<keyword evidence="1" id="KW-0067">ATP-binding</keyword>
<evidence type="ECO:0000313" key="1">
    <source>
        <dbReference type="EMBL" id="MDD9204909.1"/>
    </source>
</evidence>
<feature type="non-terminal residue" evidence="1">
    <location>
        <position position="1"/>
    </location>
</feature>
<dbReference type="GO" id="GO:0005524">
    <property type="term" value="F:ATP binding"/>
    <property type="evidence" value="ECO:0007669"/>
    <property type="project" value="UniProtKB-KW"/>
</dbReference>
<name>A0ABT5TUG2_9MICO</name>
<dbReference type="SUPFAM" id="SSF52540">
    <property type="entry name" value="P-loop containing nucleoside triphosphate hydrolases"/>
    <property type="match status" value="1"/>
</dbReference>
<comment type="caution">
    <text evidence="1">The sequence shown here is derived from an EMBL/GenBank/DDBJ whole genome shotgun (WGS) entry which is preliminary data.</text>
</comment>
<dbReference type="Gene3D" id="3.40.50.300">
    <property type="entry name" value="P-loop containing nucleotide triphosphate hydrolases"/>
    <property type="match status" value="1"/>
</dbReference>
<gene>
    <name evidence="1" type="ORF">PU560_00350</name>
</gene>
<dbReference type="PANTHER" id="PTHR43582">
    <property type="entry name" value="LINEARMYCIN RESISTANCE ATP-BINDING PROTEIN LNRL"/>
    <property type="match status" value="1"/>
</dbReference>
<dbReference type="EMBL" id="JARACI010000081">
    <property type="protein sequence ID" value="MDD9204909.1"/>
    <property type="molecule type" value="Genomic_DNA"/>
</dbReference>
<protein>
    <submittedName>
        <fullName evidence="1">ABC transporter ATP-binding protein</fullName>
    </submittedName>
</protein>
<keyword evidence="2" id="KW-1185">Reference proteome</keyword>
<dbReference type="PANTHER" id="PTHR43582:SF5">
    <property type="entry name" value="ABC TRANSPORTER"/>
    <property type="match status" value="1"/>
</dbReference>